<dbReference type="Gene3D" id="3.30.420.40">
    <property type="match status" value="2"/>
</dbReference>
<feature type="domain" description="Gcp-like" evidence="2">
    <location>
        <begin position="129"/>
        <end position="409"/>
    </location>
</feature>
<dbReference type="EMBL" id="VNKQ01000005">
    <property type="protein sequence ID" value="KAG0650641.1"/>
    <property type="molecule type" value="Genomic_DNA"/>
</dbReference>
<keyword evidence="1" id="KW-0479">Metal-binding</keyword>
<dbReference type="InterPro" id="IPR022450">
    <property type="entry name" value="TsaD"/>
</dbReference>
<dbReference type="InterPro" id="IPR000905">
    <property type="entry name" value="Gcp-like_dom"/>
</dbReference>
<accession>A0A9P7AYY8</accession>
<protein>
    <submittedName>
        <fullName evidence="3">N6-L-threonylcarbamoyladenine synthase</fullName>
    </submittedName>
</protein>
<comment type="cofactor">
    <cofactor evidence="1">
        <name>a divalent metal cation</name>
        <dbReference type="ChEBI" id="CHEBI:60240"/>
    </cofactor>
    <text evidence="1">Binds 1 divalent metal cation per subunit.</text>
</comment>
<dbReference type="SUPFAM" id="SSF53067">
    <property type="entry name" value="Actin-like ATPase domain"/>
    <property type="match status" value="2"/>
</dbReference>
<comment type="function">
    <text evidence="1">Required for the formation of a threonylcarbamoyl group on adenosine at position 37 (t(6)A37) in mitochondrial tRNAs that read codons beginning with adenine. Probably involved in the transfer of the threonylcarbamoyl moiety of threonylcarbamoyl-AMP (TC-AMP) to the N6 group of A37. Involved in mitochondrial genome maintenance.</text>
</comment>
<organism evidence="3 4">
    <name type="scientific">Hyphodiscus hymeniophilus</name>
    <dbReference type="NCBI Taxonomy" id="353542"/>
    <lineage>
        <taxon>Eukaryota</taxon>
        <taxon>Fungi</taxon>
        <taxon>Dikarya</taxon>
        <taxon>Ascomycota</taxon>
        <taxon>Pezizomycotina</taxon>
        <taxon>Leotiomycetes</taxon>
        <taxon>Helotiales</taxon>
        <taxon>Hyphodiscaceae</taxon>
        <taxon>Hyphodiscus</taxon>
    </lineage>
</organism>
<keyword evidence="1" id="KW-0496">Mitochondrion</keyword>
<keyword evidence="1" id="KW-0012">Acyltransferase</keyword>
<dbReference type="HAMAP" id="MF_01445">
    <property type="entry name" value="TsaD"/>
    <property type="match status" value="1"/>
</dbReference>
<dbReference type="InterPro" id="IPR043129">
    <property type="entry name" value="ATPase_NBD"/>
</dbReference>
<proteinExistence type="inferred from homology"/>
<dbReference type="PANTHER" id="PTHR11735">
    <property type="entry name" value="TRNA N6-ADENOSINE THREONYLCARBAMOYLTRANSFERASE"/>
    <property type="match status" value="1"/>
</dbReference>
<comment type="caution">
    <text evidence="3">The sequence shown here is derived from an EMBL/GenBank/DDBJ whole genome shotgun (WGS) entry which is preliminary data.</text>
</comment>
<dbReference type="OrthoDB" id="10259622at2759"/>
<comment type="subcellular location">
    <subcellularLocation>
        <location evidence="1">Mitochondrion</location>
    </subcellularLocation>
</comment>
<evidence type="ECO:0000259" key="2">
    <source>
        <dbReference type="Pfam" id="PF00814"/>
    </source>
</evidence>
<reference evidence="3" key="1">
    <citation type="submission" date="2019-07" db="EMBL/GenBank/DDBJ databases">
        <title>Hyphodiscus hymeniophilus genome sequencing and assembly.</title>
        <authorList>
            <person name="Kramer G."/>
            <person name="Nodwell J."/>
        </authorList>
    </citation>
    <scope>NUCLEOTIDE SEQUENCE</scope>
    <source>
        <strain evidence="3">ATCC 34498</strain>
    </source>
</reference>
<dbReference type="GO" id="GO:0046872">
    <property type="term" value="F:metal ion binding"/>
    <property type="evidence" value="ECO:0007669"/>
    <property type="project" value="UniProtKB-KW"/>
</dbReference>
<dbReference type="GO" id="GO:0005739">
    <property type="term" value="C:mitochondrion"/>
    <property type="evidence" value="ECO:0007669"/>
    <property type="project" value="UniProtKB-SubCell"/>
</dbReference>
<dbReference type="GO" id="GO:0061711">
    <property type="term" value="F:tRNA N(6)-L-threonylcarbamoyladenine synthase activity"/>
    <property type="evidence" value="ECO:0007669"/>
    <property type="project" value="UniProtKB-EC"/>
</dbReference>
<keyword evidence="1" id="KW-0808">Transferase</keyword>
<dbReference type="Pfam" id="PF00814">
    <property type="entry name" value="TsaD"/>
    <property type="match status" value="1"/>
</dbReference>
<keyword evidence="1" id="KW-0819">tRNA processing</keyword>
<comment type="catalytic activity">
    <reaction evidence="1">
        <text>L-threonylcarbamoyladenylate + adenosine(37) in tRNA = N(6)-L-threonylcarbamoyladenosine(37) in tRNA + AMP + H(+)</text>
        <dbReference type="Rhea" id="RHEA:37059"/>
        <dbReference type="Rhea" id="RHEA-COMP:10162"/>
        <dbReference type="Rhea" id="RHEA-COMP:10163"/>
        <dbReference type="ChEBI" id="CHEBI:15378"/>
        <dbReference type="ChEBI" id="CHEBI:73682"/>
        <dbReference type="ChEBI" id="CHEBI:74411"/>
        <dbReference type="ChEBI" id="CHEBI:74418"/>
        <dbReference type="ChEBI" id="CHEBI:456215"/>
        <dbReference type="EC" id="2.3.1.234"/>
    </reaction>
</comment>
<dbReference type="Proteomes" id="UP000785200">
    <property type="component" value="Unassembled WGS sequence"/>
</dbReference>
<dbReference type="GO" id="GO:0072670">
    <property type="term" value="P:mitochondrial tRNA threonylcarbamoyladenosine modification"/>
    <property type="evidence" value="ECO:0007669"/>
    <property type="project" value="TreeGrafter"/>
</dbReference>
<evidence type="ECO:0000313" key="4">
    <source>
        <dbReference type="Proteomes" id="UP000785200"/>
    </source>
</evidence>
<comment type="subunit">
    <text evidence="1">Homodimer.</text>
</comment>
<name>A0A9P7AYY8_9HELO</name>
<dbReference type="PROSITE" id="PS01016">
    <property type="entry name" value="GLYCOPROTEASE"/>
    <property type="match status" value="1"/>
</dbReference>
<dbReference type="InterPro" id="IPR017860">
    <property type="entry name" value="Peptidase_M22_CS"/>
</dbReference>
<comment type="similarity">
    <text evidence="1">Belongs to the KAE1 / TsaD family.</text>
</comment>
<sequence length="462" mass="51107">MRLSCLHIRRFSPHVHPGLLRRNLLTLAIETSCDDTSVAIIERQKINNKLVAVVHFHEKITSDSKLYGGVHPIIAHESHQKNLAPLISRALQALPLKGAKQDDEENRPSHGVYLKNSKNIDGDWEICRKKPDFITVTRGPGMRANLITGMDTAKGLAVAWQIPLLGVNHMQAHALTPRMTYAIQRAHDSETPDLKFPFLTLLVSGGHTMLVHSKGLCQHEVLANTADIAVGDMIDKCARDIIPDDVLKSSKSVMYGPMLEEFAFHDWKAEKEHHESNKPTTTWSITPPLRNILPSDAQKYSALFSFSGIGSAVKRITSQNPTMDKTERQLLARATMRVAFEHLASRVIIALKTEELSATENLVVSGGVASNKYLLRVLRTALDANRHESVKLVFPPLEYCTDNAAMIAWAGMELFDAGYRSSLDIMALKNWAIDPSAKDGGILGVDGWLNVNSNGSCQEPDP</sequence>
<evidence type="ECO:0000256" key="1">
    <source>
        <dbReference type="HAMAP-Rule" id="MF_03179"/>
    </source>
</evidence>
<dbReference type="AlphaFoldDB" id="A0A9P7AYY8"/>
<keyword evidence="4" id="KW-1185">Reference proteome</keyword>
<dbReference type="PANTHER" id="PTHR11735:SF6">
    <property type="entry name" value="TRNA N6-ADENOSINE THREONYLCARBAMOYLTRANSFERASE, MITOCHONDRIAL"/>
    <property type="match status" value="1"/>
</dbReference>
<evidence type="ECO:0000313" key="3">
    <source>
        <dbReference type="EMBL" id="KAG0650641.1"/>
    </source>
</evidence>
<gene>
    <name evidence="3" type="ORF">D0Z07_2239</name>
</gene>